<evidence type="ECO:0000256" key="13">
    <source>
        <dbReference type="ARBA" id="ARBA00023237"/>
    </source>
</evidence>
<reference evidence="18 19" key="1">
    <citation type="submission" date="2022-10" db="EMBL/GenBank/DDBJ databases">
        <title>Defluviimonas sp. nov., isolated from ocean surface water.</title>
        <authorList>
            <person name="He W."/>
            <person name="Wang L."/>
            <person name="Zhang D.-F."/>
        </authorList>
    </citation>
    <scope>NUCLEOTIDE SEQUENCE [LARGE SCALE GENOMIC DNA]</scope>
    <source>
        <strain evidence="18 19">WL0075</strain>
    </source>
</reference>
<dbReference type="InterPro" id="IPR003715">
    <property type="entry name" value="Poly_export_N"/>
</dbReference>
<keyword evidence="9" id="KW-0406">Ion transport</keyword>
<evidence type="ECO:0000256" key="7">
    <source>
        <dbReference type="ARBA" id="ARBA00022729"/>
    </source>
</evidence>
<evidence type="ECO:0000256" key="2">
    <source>
        <dbReference type="ARBA" id="ARBA00009450"/>
    </source>
</evidence>
<dbReference type="RefSeq" id="WP_263719714.1">
    <property type="nucleotide sequence ID" value="NZ_JAOWLA010000001.1"/>
</dbReference>
<evidence type="ECO:0000256" key="3">
    <source>
        <dbReference type="ARBA" id="ARBA00022448"/>
    </source>
</evidence>
<keyword evidence="6" id="KW-0812">Transmembrane</keyword>
<feature type="signal peptide" evidence="15">
    <location>
        <begin position="1"/>
        <end position="20"/>
    </location>
</feature>
<dbReference type="PANTHER" id="PTHR33619:SF3">
    <property type="entry name" value="POLYSACCHARIDE EXPORT PROTEIN GFCE-RELATED"/>
    <property type="match status" value="1"/>
</dbReference>
<evidence type="ECO:0000313" key="19">
    <source>
        <dbReference type="Proteomes" id="UP001652503"/>
    </source>
</evidence>
<name>A0ABT2YX16_9RHOB</name>
<keyword evidence="5" id="KW-0762">Sugar transport</keyword>
<evidence type="ECO:0000256" key="8">
    <source>
        <dbReference type="ARBA" id="ARBA00023047"/>
    </source>
</evidence>
<keyword evidence="12" id="KW-0564">Palmitate</keyword>
<keyword evidence="7 15" id="KW-0732">Signal</keyword>
<protein>
    <submittedName>
        <fullName evidence="18">Polysaccharide biosynthesis/export family protein</fullName>
    </submittedName>
</protein>
<evidence type="ECO:0000256" key="11">
    <source>
        <dbReference type="ARBA" id="ARBA00023136"/>
    </source>
</evidence>
<organism evidence="18 19">
    <name type="scientific">Albidovulum sediminicola</name>
    <dbReference type="NCBI Taxonomy" id="2984331"/>
    <lineage>
        <taxon>Bacteria</taxon>
        <taxon>Pseudomonadati</taxon>
        <taxon>Pseudomonadota</taxon>
        <taxon>Alphaproteobacteria</taxon>
        <taxon>Rhodobacterales</taxon>
        <taxon>Paracoccaceae</taxon>
        <taxon>Albidovulum</taxon>
    </lineage>
</organism>
<keyword evidence="8" id="KW-0625">Polysaccharide transport</keyword>
<evidence type="ECO:0000256" key="6">
    <source>
        <dbReference type="ARBA" id="ARBA00022692"/>
    </source>
</evidence>
<evidence type="ECO:0000256" key="14">
    <source>
        <dbReference type="ARBA" id="ARBA00023288"/>
    </source>
</evidence>
<evidence type="ECO:0000256" key="9">
    <source>
        <dbReference type="ARBA" id="ARBA00023065"/>
    </source>
</evidence>
<dbReference type="Pfam" id="PF02563">
    <property type="entry name" value="Poly_export"/>
    <property type="match status" value="1"/>
</dbReference>
<evidence type="ECO:0000256" key="5">
    <source>
        <dbReference type="ARBA" id="ARBA00022597"/>
    </source>
</evidence>
<evidence type="ECO:0000259" key="17">
    <source>
        <dbReference type="Pfam" id="PF22461"/>
    </source>
</evidence>
<comment type="subcellular location">
    <subcellularLocation>
        <location evidence="1">Cell outer membrane</location>
        <topology evidence="1">Multi-pass membrane protein</topology>
    </subcellularLocation>
</comment>
<dbReference type="InterPro" id="IPR049712">
    <property type="entry name" value="Poly_export"/>
</dbReference>
<dbReference type="Pfam" id="PF22461">
    <property type="entry name" value="SLBB_2"/>
    <property type="match status" value="1"/>
</dbReference>
<evidence type="ECO:0000256" key="15">
    <source>
        <dbReference type="SAM" id="SignalP"/>
    </source>
</evidence>
<evidence type="ECO:0000313" key="18">
    <source>
        <dbReference type="EMBL" id="MCV2863302.1"/>
    </source>
</evidence>
<dbReference type="PANTHER" id="PTHR33619">
    <property type="entry name" value="POLYSACCHARIDE EXPORT PROTEIN GFCE-RELATED"/>
    <property type="match status" value="1"/>
</dbReference>
<keyword evidence="13" id="KW-0998">Cell outer membrane</keyword>
<evidence type="ECO:0000256" key="12">
    <source>
        <dbReference type="ARBA" id="ARBA00023139"/>
    </source>
</evidence>
<gene>
    <name evidence="18" type="ORF">OE647_00955</name>
</gene>
<keyword evidence="14" id="KW-0449">Lipoprotein</keyword>
<feature type="domain" description="SLBB" evidence="17">
    <location>
        <begin position="110"/>
        <end position="190"/>
    </location>
</feature>
<dbReference type="Gene3D" id="3.10.560.10">
    <property type="entry name" value="Outer membrane lipoprotein wza domain like"/>
    <property type="match status" value="1"/>
</dbReference>
<keyword evidence="4" id="KW-1134">Transmembrane beta strand</keyword>
<dbReference type="Proteomes" id="UP001652503">
    <property type="component" value="Unassembled WGS sequence"/>
</dbReference>
<keyword evidence="19" id="KW-1185">Reference proteome</keyword>
<dbReference type="InterPro" id="IPR054765">
    <property type="entry name" value="SLBB_dom"/>
</dbReference>
<dbReference type="EMBL" id="JAOWLA010000001">
    <property type="protein sequence ID" value="MCV2863302.1"/>
    <property type="molecule type" value="Genomic_DNA"/>
</dbReference>
<proteinExistence type="inferred from homology"/>
<comment type="similarity">
    <text evidence="2">Belongs to the BexD/CtrA/VexA family.</text>
</comment>
<evidence type="ECO:0000256" key="10">
    <source>
        <dbReference type="ARBA" id="ARBA00023114"/>
    </source>
</evidence>
<accession>A0ABT2YX16</accession>
<keyword evidence="10" id="KW-0626">Porin</keyword>
<sequence length="197" mass="20650">MYKLLLGLIVAALTAPVAWAQSSYTIRSGDVLQMEVVEDPSLNRSLLVLPDGSVSVPTVGTVRAAGQSVESVRSAIQGALSPNFAAAPTVYLAIGQVAPAVASGGATIPVYIMGEVANPGKVKVSKGTTLLQFLAESGGMTRFAATKRIQVQRTDRKTGEVTVYAFDYKAVQNGGLVKNIVLSSGDVIVVPERRLFE</sequence>
<feature type="chain" id="PRO_5046074863" evidence="15">
    <location>
        <begin position="21"/>
        <end position="197"/>
    </location>
</feature>
<keyword evidence="3" id="KW-0813">Transport</keyword>
<feature type="domain" description="Polysaccharide export protein N-terminal" evidence="16">
    <location>
        <begin position="20"/>
        <end position="93"/>
    </location>
</feature>
<keyword evidence="11" id="KW-0472">Membrane</keyword>
<evidence type="ECO:0000256" key="1">
    <source>
        <dbReference type="ARBA" id="ARBA00004571"/>
    </source>
</evidence>
<evidence type="ECO:0000256" key="4">
    <source>
        <dbReference type="ARBA" id="ARBA00022452"/>
    </source>
</evidence>
<dbReference type="Gene3D" id="3.30.1950.10">
    <property type="entry name" value="wza like domain"/>
    <property type="match status" value="1"/>
</dbReference>
<comment type="caution">
    <text evidence="18">The sequence shown here is derived from an EMBL/GenBank/DDBJ whole genome shotgun (WGS) entry which is preliminary data.</text>
</comment>
<evidence type="ECO:0000259" key="16">
    <source>
        <dbReference type="Pfam" id="PF02563"/>
    </source>
</evidence>